<dbReference type="Proteomes" id="UP000544872">
    <property type="component" value="Unassembled WGS sequence"/>
</dbReference>
<comment type="caution">
    <text evidence="2">The sequence shown here is derived from an EMBL/GenBank/DDBJ whole genome shotgun (WGS) entry which is preliminary data.</text>
</comment>
<keyword evidence="3" id="KW-1185">Reference proteome</keyword>
<evidence type="ECO:0000313" key="3">
    <source>
        <dbReference type="Proteomes" id="UP000544872"/>
    </source>
</evidence>
<dbReference type="AlphaFoldDB" id="A0A7W9ZCZ0"/>
<feature type="compositionally biased region" description="Low complexity" evidence="1">
    <location>
        <begin position="213"/>
        <end position="226"/>
    </location>
</feature>
<protein>
    <submittedName>
        <fullName evidence="2">Uncharacterized protein</fullName>
    </submittedName>
</protein>
<evidence type="ECO:0000313" key="2">
    <source>
        <dbReference type="EMBL" id="MBB6209213.1"/>
    </source>
</evidence>
<feature type="region of interest" description="Disordered" evidence="1">
    <location>
        <begin position="206"/>
        <end position="226"/>
    </location>
</feature>
<organism evidence="2 3">
    <name type="scientific">Novispirillum itersonii</name>
    <name type="common">Aquaspirillum itersonii</name>
    <dbReference type="NCBI Taxonomy" id="189"/>
    <lineage>
        <taxon>Bacteria</taxon>
        <taxon>Pseudomonadati</taxon>
        <taxon>Pseudomonadota</taxon>
        <taxon>Alphaproteobacteria</taxon>
        <taxon>Rhodospirillales</taxon>
        <taxon>Novispirillaceae</taxon>
        <taxon>Novispirillum</taxon>
    </lineage>
</organism>
<dbReference type="EMBL" id="JACIIX010000001">
    <property type="protein sequence ID" value="MBB6209213.1"/>
    <property type="molecule type" value="Genomic_DNA"/>
</dbReference>
<evidence type="ECO:0000256" key="1">
    <source>
        <dbReference type="SAM" id="MobiDB-lite"/>
    </source>
</evidence>
<sequence>MPLQAMPIQDLYDGQAAFPLPWPMARAGRGGLSAAVGGGWGPELTVLMALGMAHRRPLTQQDLMLALESLDLPTVPCADVVWGLLRGLIRSEALRPDPGAGDALIPGAQAMRQLTRGMAAPLEGGGGILRAVIRARMAFLDLLAPADRVRALERMLLALEVSAEGVSSGFEESWSGSWGNRWILRDLAAATDDIRQLRSLLDEARAAERRSEASPGPAGASQPASALLYAAE</sequence>
<name>A0A7W9ZCZ0_NOVIT</name>
<dbReference type="RefSeq" id="WP_184261249.1">
    <property type="nucleotide sequence ID" value="NZ_JACIIX010000001.1"/>
</dbReference>
<accession>A0A7W9ZCZ0</accession>
<gene>
    <name evidence="2" type="ORF">FHS48_000594</name>
</gene>
<reference evidence="2 3" key="1">
    <citation type="submission" date="2020-08" db="EMBL/GenBank/DDBJ databases">
        <title>Genomic Encyclopedia of Type Strains, Phase IV (KMG-IV): sequencing the most valuable type-strain genomes for metagenomic binning, comparative biology and taxonomic classification.</title>
        <authorList>
            <person name="Goeker M."/>
        </authorList>
    </citation>
    <scope>NUCLEOTIDE SEQUENCE [LARGE SCALE GENOMIC DNA]</scope>
    <source>
        <strain evidence="2 3">DSM 11590</strain>
    </source>
</reference>
<proteinExistence type="predicted"/>